<dbReference type="FunFam" id="3.10.10.10:FF:000002">
    <property type="entry name" value="Retrovirus-related Pol polyprotein from transposon 17.6-like protein"/>
    <property type="match status" value="1"/>
</dbReference>
<proteinExistence type="predicted"/>
<feature type="region of interest" description="Disordered" evidence="6">
    <location>
        <begin position="117"/>
        <end position="216"/>
    </location>
</feature>
<organism evidence="10">
    <name type="scientific">Tanacetum cinerariifolium</name>
    <name type="common">Dalmatian daisy</name>
    <name type="synonym">Chrysanthemum cinerariifolium</name>
    <dbReference type="NCBI Taxonomy" id="118510"/>
    <lineage>
        <taxon>Eukaryota</taxon>
        <taxon>Viridiplantae</taxon>
        <taxon>Streptophyta</taxon>
        <taxon>Embryophyta</taxon>
        <taxon>Tracheophyta</taxon>
        <taxon>Spermatophyta</taxon>
        <taxon>Magnoliopsida</taxon>
        <taxon>eudicotyledons</taxon>
        <taxon>Gunneridae</taxon>
        <taxon>Pentapetalae</taxon>
        <taxon>asterids</taxon>
        <taxon>campanulids</taxon>
        <taxon>Asterales</taxon>
        <taxon>Asteraceae</taxon>
        <taxon>Asteroideae</taxon>
        <taxon>Anthemideae</taxon>
        <taxon>Anthemidinae</taxon>
        <taxon>Tanacetum</taxon>
    </lineage>
</organism>
<feature type="compositionally biased region" description="Low complexity" evidence="6">
    <location>
        <begin position="84"/>
        <end position="94"/>
    </location>
</feature>
<dbReference type="InterPro" id="IPR000477">
    <property type="entry name" value="RT_dom"/>
</dbReference>
<evidence type="ECO:0000256" key="2">
    <source>
        <dbReference type="ARBA" id="ARBA00022695"/>
    </source>
</evidence>
<dbReference type="InterPro" id="IPR053134">
    <property type="entry name" value="RNA-dir_DNA_polymerase"/>
</dbReference>
<feature type="compositionally biased region" description="Acidic residues" evidence="6">
    <location>
        <begin position="156"/>
        <end position="188"/>
    </location>
</feature>
<dbReference type="GO" id="GO:0003964">
    <property type="term" value="F:RNA-directed DNA polymerase activity"/>
    <property type="evidence" value="ECO:0007669"/>
    <property type="project" value="UniProtKB-KW"/>
</dbReference>
<gene>
    <name evidence="10" type="ORF">Tci_021310</name>
</gene>
<evidence type="ECO:0000259" key="7">
    <source>
        <dbReference type="Pfam" id="PF00078"/>
    </source>
</evidence>
<comment type="caution">
    <text evidence="10">The sequence shown here is derived from an EMBL/GenBank/DDBJ whole genome shotgun (WGS) entry which is preliminary data.</text>
</comment>
<evidence type="ECO:0000256" key="1">
    <source>
        <dbReference type="ARBA" id="ARBA00022679"/>
    </source>
</evidence>
<dbReference type="InterPro" id="IPR045358">
    <property type="entry name" value="Ty3_capsid"/>
</dbReference>
<name>A0A6L2KKY7_TANCI</name>
<accession>A0A6L2KKY7</accession>
<feature type="domain" description="Reverse transcriptase" evidence="7">
    <location>
        <begin position="835"/>
        <end position="898"/>
    </location>
</feature>
<feature type="compositionally biased region" description="Acidic residues" evidence="6">
    <location>
        <begin position="133"/>
        <end position="149"/>
    </location>
</feature>
<dbReference type="SUPFAM" id="SSF56672">
    <property type="entry name" value="DNA/RNA polymerases"/>
    <property type="match status" value="1"/>
</dbReference>
<dbReference type="InterPro" id="IPR001969">
    <property type="entry name" value="Aspartic_peptidase_AS"/>
</dbReference>
<dbReference type="GO" id="GO:0015074">
    <property type="term" value="P:DNA integration"/>
    <property type="evidence" value="ECO:0007669"/>
    <property type="project" value="UniProtKB-KW"/>
</dbReference>
<feature type="domain" description="Reverse transcriptase/retrotransposon-derived protein RNase H-like" evidence="8">
    <location>
        <begin position="965"/>
        <end position="1026"/>
    </location>
</feature>
<evidence type="ECO:0000259" key="9">
    <source>
        <dbReference type="Pfam" id="PF19259"/>
    </source>
</evidence>
<dbReference type="InterPro" id="IPR043502">
    <property type="entry name" value="DNA/RNA_pol_sf"/>
</dbReference>
<dbReference type="GO" id="GO:0006508">
    <property type="term" value="P:proteolysis"/>
    <property type="evidence" value="ECO:0007669"/>
    <property type="project" value="InterPro"/>
</dbReference>
<dbReference type="Pfam" id="PF08284">
    <property type="entry name" value="RVP_2"/>
    <property type="match status" value="1"/>
</dbReference>
<keyword evidence="3" id="KW-0460">Magnesium</keyword>
<dbReference type="InterPro" id="IPR041577">
    <property type="entry name" value="RT_RNaseH_2"/>
</dbReference>
<evidence type="ECO:0000256" key="3">
    <source>
        <dbReference type="ARBA" id="ARBA00022842"/>
    </source>
</evidence>
<dbReference type="Pfam" id="PF17919">
    <property type="entry name" value="RT_RNaseH_2"/>
    <property type="match status" value="1"/>
</dbReference>
<keyword evidence="4" id="KW-0229">DNA integration</keyword>
<reference evidence="10" key="1">
    <citation type="journal article" date="2019" name="Sci. Rep.">
        <title>Draft genome of Tanacetum cinerariifolium, the natural source of mosquito coil.</title>
        <authorList>
            <person name="Yamashiro T."/>
            <person name="Shiraishi A."/>
            <person name="Satake H."/>
            <person name="Nakayama K."/>
        </authorList>
    </citation>
    <scope>NUCLEOTIDE SEQUENCE</scope>
</reference>
<feature type="region of interest" description="Disordered" evidence="6">
    <location>
        <begin position="631"/>
        <end position="664"/>
    </location>
</feature>
<evidence type="ECO:0000256" key="4">
    <source>
        <dbReference type="ARBA" id="ARBA00022908"/>
    </source>
</evidence>
<dbReference type="GO" id="GO:0004190">
    <property type="term" value="F:aspartic-type endopeptidase activity"/>
    <property type="evidence" value="ECO:0007669"/>
    <property type="project" value="InterPro"/>
</dbReference>
<dbReference type="PROSITE" id="PS00141">
    <property type="entry name" value="ASP_PROTEASE"/>
    <property type="match status" value="1"/>
</dbReference>
<dbReference type="Gene3D" id="3.30.70.270">
    <property type="match status" value="2"/>
</dbReference>
<dbReference type="Pfam" id="PF19259">
    <property type="entry name" value="Ty3_capsid"/>
    <property type="match status" value="1"/>
</dbReference>
<evidence type="ECO:0000259" key="8">
    <source>
        <dbReference type="Pfam" id="PF17919"/>
    </source>
</evidence>
<dbReference type="Pfam" id="PF00078">
    <property type="entry name" value="RVT_1"/>
    <property type="match status" value="1"/>
</dbReference>
<dbReference type="InterPro" id="IPR036397">
    <property type="entry name" value="RNaseH_sf"/>
</dbReference>
<keyword evidence="2" id="KW-0548">Nucleotidyltransferase</keyword>
<dbReference type="InterPro" id="IPR043128">
    <property type="entry name" value="Rev_trsase/Diguanyl_cyclase"/>
</dbReference>
<keyword evidence="1" id="KW-0808">Transferase</keyword>
<evidence type="ECO:0000256" key="5">
    <source>
        <dbReference type="ARBA" id="ARBA00022918"/>
    </source>
</evidence>
<sequence length="1336" mass="151997">MSSASSAVTYTSVYTDSEPGRVFLGADEELSDEGSPRVIVYGYDGFLMLPVAPPSPDYIYGPEEPQTSPAPQDEDEHEPMFIQPYDPDFIPEPIYPEYIPLEDEHILLAVEQQLPPVVSPTAESPEYVAESDPKEDPEEYEDDETEDGPVEYPIDGGDDGDDNDGNLSGDDADDEDEDEEDKEEEEEEHLASADSVAVIPNDELVSPPEGTKPDAISFPPEAEVERLLAMPTPSPSPLALLSPPSAGERLARCTAPATLPSPLLPPPLHMRPPVNCRDDILETLMSPYKRLCLSTLGSRYKVRESSTARPTRGQGIDYGFVDPTETVPEIAPMTVREVNTRVTELHEHDTQDLYALLEDDQDSRTRISQRVTAWAYSIGLRQAVYSELQTHQEQMQQTEIAELQETDLIRQAYMVETLRVMGDIRQEMGDIQAEQIMAPVTRQGPSTLPNDTNPNNMTPESVQAMFDQALLRNSTNGDGSHSSHEDNRRNVQIARPCFYAEFMKCQPLNFKETEGVPNKILGPDAYSMTWEVLKRKMTNKYCPQGEIKKLEIELWNLKVKENNVLAYTECFQELTLICTKFVADETEKIDKYVNELLDNIYKSVKASKPKTLDETIELANDLMDQKLRTYAERQSNNKRKSDDSFRNNHGHFKKDCPKLKNKDGEKVNAPRWVYAVGNAENRGNTSRDPDSNVVMGTFLLNNRYASILFDTGADKSFISTAFSSLIESVPTLLGNSYDVELANVIWDYPEVFPKDLPGLPPARPVEFQIDLIPGAAPVARAPYRLAPFEMKELSEQLQELSDKGFIRPSSSPWGAPVLFVKKKDGSFRMCIDYRSSVYSKIDLRSGYHQLRVREQDVPKTSSRSRYGHYEFQVMPFGLTNAPAVFMDLMNRNEKEHKEHLKAILELLKKEKFQDRIYQRLGISQNTDRDPPIFWPCWLLPKIYQGILKNAKSMTKLTQKGIKFDWGENDENNFQLIKQKLCSAPILALPERSEDFVVYCDASHKGLGAVLIQREKVISYASRQLKHILDQKELNMRQRHWLKLLSNYDCDIRYHPGKANVVADALSHKERIEPLRVRALVMTIGLDLPKQILEAQIEALKPENFEKEDVGGMIKKDIPKEKLEPRADGTLCLNGRSWLPCYGDLRSVIMHESHKSKYSIHPGQGRTSKVIGIVGAAGVPEWKWDNIMMDFITKLPKSSQGFDTIWVIVDRLTKSAHFLPIRENNPLDKLARLELPQELSRAHHTFHVSNLKKCYADEPLVMPLEGIHVDDRLQFVEEPVEIMEREIKRLKRSRIPLFKVCWNSRRGPKFTWEREDSFRKKYPHLFTNRASSSAARS</sequence>
<feature type="domain" description="Ty3 transposon capsid-like protein" evidence="9">
    <location>
        <begin position="527"/>
        <end position="644"/>
    </location>
</feature>
<feature type="region of interest" description="Disordered" evidence="6">
    <location>
        <begin position="54"/>
        <end position="94"/>
    </location>
</feature>
<dbReference type="PANTHER" id="PTHR24559:SF427">
    <property type="entry name" value="RNA-DIRECTED DNA POLYMERASE"/>
    <property type="match status" value="1"/>
</dbReference>
<dbReference type="GO" id="GO:0003676">
    <property type="term" value="F:nucleic acid binding"/>
    <property type="evidence" value="ECO:0007669"/>
    <property type="project" value="InterPro"/>
</dbReference>
<dbReference type="Gene3D" id="3.30.420.10">
    <property type="entry name" value="Ribonuclease H-like superfamily/Ribonuclease H"/>
    <property type="match status" value="1"/>
</dbReference>
<dbReference type="EMBL" id="BKCJ010002549">
    <property type="protein sequence ID" value="GEU49332.1"/>
    <property type="molecule type" value="Genomic_DNA"/>
</dbReference>
<dbReference type="Gene3D" id="3.10.10.10">
    <property type="entry name" value="HIV Type 1 Reverse Transcriptase, subunit A, domain 1"/>
    <property type="match status" value="2"/>
</dbReference>
<dbReference type="PANTHER" id="PTHR24559">
    <property type="entry name" value="TRANSPOSON TY3-I GAG-POL POLYPROTEIN"/>
    <property type="match status" value="1"/>
</dbReference>
<feature type="compositionally biased region" description="Basic and acidic residues" evidence="6">
    <location>
        <begin position="653"/>
        <end position="664"/>
    </location>
</feature>
<dbReference type="CDD" id="cd01647">
    <property type="entry name" value="RT_LTR"/>
    <property type="match status" value="1"/>
</dbReference>
<keyword evidence="5" id="KW-0695">RNA-directed DNA polymerase</keyword>
<evidence type="ECO:0008006" key="11">
    <source>
        <dbReference type="Google" id="ProtNLM"/>
    </source>
</evidence>
<evidence type="ECO:0000256" key="6">
    <source>
        <dbReference type="SAM" id="MobiDB-lite"/>
    </source>
</evidence>
<evidence type="ECO:0000313" key="10">
    <source>
        <dbReference type="EMBL" id="GEU49332.1"/>
    </source>
</evidence>
<protein>
    <recommendedName>
        <fullName evidence="11">Reverse transcriptase domain-containing protein</fullName>
    </recommendedName>
</protein>